<evidence type="ECO:0000256" key="1">
    <source>
        <dbReference type="ARBA" id="ARBA00005006"/>
    </source>
</evidence>
<dbReference type="Proteomes" id="UP000053029">
    <property type="component" value="Unassembled WGS sequence"/>
</dbReference>
<keyword evidence="11" id="KW-0539">Nucleus</keyword>
<dbReference type="PANTHER" id="PTHR11164">
    <property type="entry name" value="GLUTAMATE CYSTEINE LIGASE"/>
    <property type="match status" value="1"/>
</dbReference>
<evidence type="ECO:0000256" key="6">
    <source>
        <dbReference type="ARBA" id="ARBA00022723"/>
    </source>
</evidence>
<dbReference type="InterPro" id="IPR036236">
    <property type="entry name" value="Znf_C2H2_sf"/>
</dbReference>
<keyword evidence="7" id="KW-0547">Nucleotide-binding</keyword>
<dbReference type="InterPro" id="IPR013087">
    <property type="entry name" value="Znf_C2H2_type"/>
</dbReference>
<dbReference type="Gene3D" id="3.30.160.60">
    <property type="entry name" value="Classic Zinc Finger"/>
    <property type="match status" value="2"/>
</dbReference>
<dbReference type="PROSITE" id="PS50157">
    <property type="entry name" value="ZINC_FINGER_C2H2_2"/>
    <property type="match status" value="2"/>
</dbReference>
<evidence type="ECO:0000256" key="13">
    <source>
        <dbReference type="ARBA" id="ARBA00032122"/>
    </source>
</evidence>
<comment type="pathway">
    <text evidence="1">Sulfur metabolism; glutathione biosynthesis; glutathione from L-cysteine and L-glutamate: step 1/2.</text>
</comment>
<feature type="transmembrane region" description="Helical" evidence="16">
    <location>
        <begin position="445"/>
        <end position="466"/>
    </location>
</feature>
<feature type="region of interest" description="Disordered" evidence="15">
    <location>
        <begin position="85"/>
        <end position="111"/>
    </location>
</feature>
<dbReference type="GeneID" id="25306139"/>
<dbReference type="GO" id="GO:0006750">
    <property type="term" value="P:glutathione biosynthetic process"/>
    <property type="evidence" value="ECO:0007669"/>
    <property type="project" value="UniProtKB-UniPathway"/>
</dbReference>
<dbReference type="InterPro" id="IPR004308">
    <property type="entry name" value="GCS"/>
</dbReference>
<dbReference type="SMART" id="SM00355">
    <property type="entry name" value="ZnF_C2H2"/>
    <property type="match status" value="2"/>
</dbReference>
<accession>A0A0D2H613</accession>
<evidence type="ECO:0000256" key="7">
    <source>
        <dbReference type="ARBA" id="ARBA00022741"/>
    </source>
</evidence>
<dbReference type="OrthoDB" id="7939818at2759"/>
<dbReference type="SUPFAM" id="SSF55931">
    <property type="entry name" value="Glutamine synthetase/guanido kinase"/>
    <property type="match status" value="1"/>
</dbReference>
<evidence type="ECO:0000313" key="18">
    <source>
        <dbReference type="EMBL" id="KIW80034.1"/>
    </source>
</evidence>
<evidence type="ECO:0000259" key="17">
    <source>
        <dbReference type="PROSITE" id="PS50157"/>
    </source>
</evidence>
<evidence type="ECO:0000256" key="8">
    <source>
        <dbReference type="ARBA" id="ARBA00022771"/>
    </source>
</evidence>
<dbReference type="GO" id="GO:0004357">
    <property type="term" value="F:glutamate-cysteine ligase activity"/>
    <property type="evidence" value="ECO:0007669"/>
    <property type="project" value="UniProtKB-EC"/>
</dbReference>
<keyword evidence="9" id="KW-0862">Zinc</keyword>
<evidence type="ECO:0000256" key="4">
    <source>
        <dbReference type="ARBA" id="ARBA00022598"/>
    </source>
</evidence>
<evidence type="ECO:0000256" key="15">
    <source>
        <dbReference type="SAM" id="MobiDB-lite"/>
    </source>
</evidence>
<dbReference type="CDD" id="cd12148">
    <property type="entry name" value="fungal_TF_MHR"/>
    <property type="match status" value="1"/>
</dbReference>
<dbReference type="PROSITE" id="PS00028">
    <property type="entry name" value="ZINC_FINGER_C2H2_1"/>
    <property type="match status" value="2"/>
</dbReference>
<evidence type="ECO:0000256" key="2">
    <source>
        <dbReference type="ARBA" id="ARBA00008100"/>
    </source>
</evidence>
<evidence type="ECO:0000256" key="9">
    <source>
        <dbReference type="ARBA" id="ARBA00022833"/>
    </source>
</evidence>
<dbReference type="UniPathway" id="UPA00142">
    <property type="reaction ID" value="UER00209"/>
</dbReference>
<keyword evidence="16" id="KW-0472">Membrane</keyword>
<evidence type="ECO:0000256" key="3">
    <source>
        <dbReference type="ARBA" id="ARBA00012220"/>
    </source>
</evidence>
<gene>
    <name evidence="18" type="ORF">Z517_06649</name>
</gene>
<keyword evidence="4" id="KW-0436">Ligase</keyword>
<keyword evidence="16" id="KW-1133">Transmembrane helix</keyword>
<dbReference type="Pfam" id="PF03074">
    <property type="entry name" value="GCS"/>
    <property type="match status" value="1"/>
</dbReference>
<feature type="compositionally biased region" description="Polar residues" evidence="15">
    <location>
        <begin position="96"/>
        <end position="111"/>
    </location>
</feature>
<dbReference type="HOGENOM" id="CLU_245508_0_0_1"/>
<sequence>MRHRINKECRLCRRQFSKAEHLHRHMRSHTGEKPFRCLHCQKHYGRRDVLRRHIRDHHGEAGQSLDDAGGVEVYERNEGNLLAGHAQSLRSPRRNLGTSLNPPISSTLQRSNNVVDGANSIDDLPPLAGLAFEEIFDSMTDPVTSAALIDDVMDAAVYPHHTSQAIPEQAYEEAIESFGVTDVIPIPRVNEANDIDAYVHSSDSNIGQLTTTEFLDGTGNQHLHDYLSPTTSFALTFTDTSLHGPELGEQLEWTSQETVQEQLESIEANSTQHYPGDKRYQVEIPESASTSGINGRSWLNLPSSRLPKHISPRESVWPSKVMGGGHQQTSRNWWEFVICCCEANIFCHQSVHTATESTESPTFGSHAFGFNEECRSQLMQAFCLSQSSRRPDVADTLPSQPPWSRGGRPSSLEAQFPSLEALSASLGLYFRHFHPLMPFIHRVTFHAPTANLSVLFAMCLIGLMFLDEARAKRYIGTILPTAIQTCRRDLDRHAHQTPFSAEVLASLASAMLLLCICHMANFYDETSRLMYIEAMSLSQRRHLFPMDDGNEALRGSLNGASQREKWKAWARVESTKRLCVCLLMGDAMFSHKYEVKPMLRFELLEYIVPSDLATFEAPNQAVWWRLLLQSPSGRMVTLHTLSLPRSIGDYEMHGLLAICWAQVLKGQQHRPGGAVDSDCARAGRHYRPLDDHSRTQRTAAVLSGLYDAYKDAFASLNPNCLVSWHNTCMSLAADPLLFQDAAGRNGAARARIARNAVAQWCKTPTARRACLHAAQTFRIMSQRKISEGMMFQSETALFESALVLGLYLYLRPAVPEVSAWTSWVVSGGGCEEEEYELLDDVDWTRIGVLGLSNSVEYLGDDVPRSSDSDSPSRRFIRDGDRTRLSFDGVPCAPGFASAQGIFLAFSTLLSQVAPWNAGRIDDNDRDSHWTEVMSMSEHIRRRAMQQLVDVFEEYKDIDGYPPLWGDEIEYQLVAYDDSNKRVNLLLKQEYVLNSLERVHTRANNTSPAARTPSGQVVTPEFQPEFGSFMVEATPGKPYDSSGIESLLSVEENMRKRRRMIQACLGPGEAVVTMPGFPRLGAPGLYTEPALPTHGLLLQSQFLPDGLISTHDRYGTIHDNMSARRAGRPCRVKIPIYRDKNTPWPWRESLQFPHRNNAQEDDARQSHDNSAENFIYGDSMAFGPSFCGLQVTMQARNLREARYLHDQLCPLGPILMALSAASPFFRGFLTNTDVRWNQAASAVDDRTTNELHSNTIKPAGLHARWSSTAMYISDDSQLQPVYNSPEIEADPAIMRYLEHNSSMDSLLASHYANILTRDPIALTKNELRSYESLDLFEILHSAVWPHVDFKLPSKDGAAGWRVEFRPLEVQLTDFENAAFAVFVTLVARTILHYGLNFYVPIDKVAENMERAHTRNAVREQKFFFRLKVWRAILDEEAPGSENPDQEYTLMTMTEIMNGSVSLQNSKGHSFPGLVPLVQSYILEVFGSVAGDDRRTIDKYLDIIRKRATGEMLTPASWMRQFVQGHQDYHHDSFVSEPVCYDLMKVVKALGDGRIDPAELFLCGYGTKKDHV</sequence>
<feature type="domain" description="C2H2-type" evidence="17">
    <location>
        <begin position="35"/>
        <end position="62"/>
    </location>
</feature>
<evidence type="ECO:0000256" key="16">
    <source>
        <dbReference type="SAM" id="Phobius"/>
    </source>
</evidence>
<dbReference type="GO" id="GO:0008270">
    <property type="term" value="F:zinc ion binding"/>
    <property type="evidence" value="ECO:0007669"/>
    <property type="project" value="UniProtKB-KW"/>
</dbReference>
<dbReference type="RefSeq" id="XP_013283842.1">
    <property type="nucleotide sequence ID" value="XM_013428388.1"/>
</dbReference>
<dbReference type="EC" id="6.3.2.2" evidence="3"/>
<dbReference type="SUPFAM" id="SSF57667">
    <property type="entry name" value="beta-beta-alpha zinc fingers"/>
    <property type="match status" value="1"/>
</dbReference>
<proteinExistence type="inferred from homology"/>
<evidence type="ECO:0000256" key="12">
    <source>
        <dbReference type="ARBA" id="ARBA00030585"/>
    </source>
</evidence>
<dbReference type="GO" id="GO:0003677">
    <property type="term" value="F:DNA binding"/>
    <property type="evidence" value="ECO:0007669"/>
    <property type="project" value="InterPro"/>
</dbReference>
<evidence type="ECO:0000313" key="19">
    <source>
        <dbReference type="Proteomes" id="UP000053029"/>
    </source>
</evidence>
<organism evidence="18 19">
    <name type="scientific">Fonsecaea pedrosoi CBS 271.37</name>
    <dbReference type="NCBI Taxonomy" id="1442368"/>
    <lineage>
        <taxon>Eukaryota</taxon>
        <taxon>Fungi</taxon>
        <taxon>Dikarya</taxon>
        <taxon>Ascomycota</taxon>
        <taxon>Pezizomycotina</taxon>
        <taxon>Eurotiomycetes</taxon>
        <taxon>Chaetothyriomycetidae</taxon>
        <taxon>Chaetothyriales</taxon>
        <taxon>Herpotrichiellaceae</taxon>
        <taxon>Fonsecaea</taxon>
    </lineage>
</organism>
<evidence type="ECO:0000256" key="10">
    <source>
        <dbReference type="ARBA" id="ARBA00022840"/>
    </source>
</evidence>
<protein>
    <recommendedName>
        <fullName evidence="3">glutamate--cysteine ligase</fullName>
        <ecNumber evidence="3">6.3.2.2</ecNumber>
    </recommendedName>
    <alternativeName>
        <fullName evidence="13">Gamma-ECS</fullName>
    </alternativeName>
    <alternativeName>
        <fullName evidence="12">Gamma-glutamylcysteine synthetase</fullName>
    </alternativeName>
</protein>
<comment type="similarity">
    <text evidence="2">Belongs to the glutamate--cysteine ligase type 3 family.</text>
</comment>
<evidence type="ECO:0000256" key="11">
    <source>
        <dbReference type="ARBA" id="ARBA00023242"/>
    </source>
</evidence>
<reference evidence="18 19" key="1">
    <citation type="submission" date="2015-01" db="EMBL/GenBank/DDBJ databases">
        <title>The Genome Sequence of Fonsecaea pedrosoi CBS 271.37.</title>
        <authorList>
            <consortium name="The Broad Institute Genomics Platform"/>
            <person name="Cuomo C."/>
            <person name="de Hoog S."/>
            <person name="Gorbushina A."/>
            <person name="Stielow B."/>
            <person name="Teixiera M."/>
            <person name="Abouelleil A."/>
            <person name="Chapman S.B."/>
            <person name="Priest M."/>
            <person name="Young S.K."/>
            <person name="Wortman J."/>
            <person name="Nusbaum C."/>
            <person name="Birren B."/>
        </authorList>
    </citation>
    <scope>NUCLEOTIDE SEQUENCE [LARGE SCALE GENOMIC DNA]</scope>
    <source>
        <strain evidence="18 19">CBS 271.37</strain>
    </source>
</reference>
<name>A0A0D2H613_9EURO</name>
<feature type="domain" description="C2H2-type" evidence="17">
    <location>
        <begin position="7"/>
        <end position="34"/>
    </location>
</feature>
<feature type="transmembrane region" description="Helical" evidence="16">
    <location>
        <begin position="503"/>
        <end position="523"/>
    </location>
</feature>
<evidence type="ECO:0000256" key="14">
    <source>
        <dbReference type="PROSITE-ProRule" id="PRU00042"/>
    </source>
</evidence>
<dbReference type="AlphaFoldDB" id="A0A0D2H613"/>
<dbReference type="Pfam" id="PF04082">
    <property type="entry name" value="Fungal_trans"/>
    <property type="match status" value="1"/>
</dbReference>
<dbReference type="InterPro" id="IPR014746">
    <property type="entry name" value="Gln_synth/guanido_kin_cat_dom"/>
</dbReference>
<dbReference type="GO" id="GO:0005524">
    <property type="term" value="F:ATP binding"/>
    <property type="evidence" value="ECO:0007669"/>
    <property type="project" value="UniProtKB-KW"/>
</dbReference>
<keyword evidence="19" id="KW-1185">Reference proteome</keyword>
<keyword evidence="6" id="KW-0479">Metal-binding</keyword>
<dbReference type="GO" id="GO:0017109">
    <property type="term" value="C:glutamate-cysteine ligase complex"/>
    <property type="evidence" value="ECO:0007669"/>
    <property type="project" value="TreeGrafter"/>
</dbReference>
<dbReference type="PANTHER" id="PTHR11164:SF0">
    <property type="entry name" value="GLUTAMATE--CYSTEINE LIGASE CATALYTIC SUBUNIT"/>
    <property type="match status" value="1"/>
</dbReference>
<keyword evidence="5" id="KW-0317">Glutathione biosynthesis</keyword>
<dbReference type="STRING" id="1442368.A0A0D2H613"/>
<keyword evidence="16" id="KW-0812">Transmembrane</keyword>
<evidence type="ECO:0000256" key="5">
    <source>
        <dbReference type="ARBA" id="ARBA00022684"/>
    </source>
</evidence>
<dbReference type="InterPro" id="IPR007219">
    <property type="entry name" value="XnlR_reg_dom"/>
</dbReference>
<keyword evidence="8 14" id="KW-0863">Zinc-finger</keyword>
<dbReference type="FunFam" id="3.30.160.60:FF:002343">
    <property type="entry name" value="Zinc finger protein 33A"/>
    <property type="match status" value="1"/>
</dbReference>
<dbReference type="EMBL" id="KN846972">
    <property type="protein sequence ID" value="KIW80034.1"/>
    <property type="molecule type" value="Genomic_DNA"/>
</dbReference>
<keyword evidence="10" id="KW-0067">ATP-binding</keyword>
<dbReference type="Gene3D" id="3.30.590.50">
    <property type="match status" value="2"/>
</dbReference>
<dbReference type="GO" id="GO:0006351">
    <property type="term" value="P:DNA-templated transcription"/>
    <property type="evidence" value="ECO:0007669"/>
    <property type="project" value="InterPro"/>
</dbReference>
<dbReference type="VEuPathDB" id="FungiDB:Z517_06649"/>
<feature type="region of interest" description="Disordered" evidence="15">
    <location>
        <begin position="391"/>
        <end position="411"/>
    </location>
</feature>
<dbReference type="Gene3D" id="1.10.8.960">
    <property type="match status" value="1"/>
</dbReference>